<protein>
    <submittedName>
        <fullName evidence="2">Sigma-70 region 4 domain protein</fullName>
    </submittedName>
</protein>
<dbReference type="Proteomes" id="UP000009073">
    <property type="component" value="Chromosome"/>
</dbReference>
<reference evidence="2 3" key="2">
    <citation type="journal article" date="2011" name="Stand. Genomic Sci.">
        <title>Complete genome sequence of Tolumonas auensis type strain (TA 4).</title>
        <authorList>
            <person name="Chertkov O."/>
            <person name="Copeland A."/>
            <person name="Lucas S."/>
            <person name="Lapidus A."/>
            <person name="Berry K.W."/>
            <person name="Detter J.C."/>
            <person name="Del Rio T.G."/>
            <person name="Hammon N."/>
            <person name="Dalin E."/>
            <person name="Tice H."/>
            <person name="Pitluck S."/>
            <person name="Richardson P."/>
            <person name="Bruce D."/>
            <person name="Goodwin L."/>
            <person name="Han C."/>
            <person name="Tapia R."/>
            <person name="Saunders E."/>
            <person name="Schmutz J."/>
            <person name="Brettin T."/>
            <person name="Larimer F."/>
            <person name="Land M."/>
            <person name="Hauser L."/>
            <person name="Spring S."/>
            <person name="Rohde M."/>
            <person name="Kyrpides N.C."/>
            <person name="Ivanova N."/>
            <person name="Goker M."/>
            <person name="Beller H.R."/>
            <person name="Klenk H.P."/>
            <person name="Woyke T."/>
        </authorList>
    </citation>
    <scope>NUCLEOTIDE SEQUENCE [LARGE SCALE GENOMIC DNA]</scope>
    <source>
        <strain evidence="3">DSM 9187 / TA4</strain>
    </source>
</reference>
<dbReference type="OrthoDB" id="8067718at2"/>
<keyword evidence="3" id="KW-1185">Reference proteome</keyword>
<name>C4LF34_TOLAT</name>
<dbReference type="GO" id="GO:0006352">
    <property type="term" value="P:DNA-templated transcription initiation"/>
    <property type="evidence" value="ECO:0007669"/>
    <property type="project" value="InterPro"/>
</dbReference>
<sequence>MDKNYSFSEPITHIDYRGNQVEGRIVLGLEFSEALKLFPFTFAKENGYFITENEYARFKKGEEITTQGLYESEYKSIESVTHDFIEVERHPEDLISSLVLSIKNGLQLSVRATNVIFTAHNKNEKLYPKDLDNPLKNRFKNCGEKTEKEIRLAISNISLDSICDEVEIEEPDLIGLLYNLLSKGIIDCSVRTSNIIKDAKKNLIHLKKSELNFEFRNKFKNCGLKSEKEIRDLVRVHRLLNVGNDHQYSVCQLTLEYFLAAKVFSEKKYIKSVFCFYPKETTILEIIKTQFEDGLHNDSDLTYCRLSILFDLLISNQEIKYKKIIELTLEDFEIEINKIDPHHADIKDLYDYFIKYINNNQLSENTINRVDDMYISAVNLLSRIDLQDISAYKKLLPASIVKNEKELATIVCRLLSNNKKTLEELGAIYGVTRERIRQLESLAIAKLLKNPSCLCWIVLDMYLLKHHDEIVEQLAQNSGVIGKGEVRMLFECFPNWVKNLLNIQNSYEKYVNQVTIQYNGHFLIKDFFKAEQFNLIINNDNWFSDVRASLSLPYSSSSHIKTIAPFLTDKALSYFKKNRDSLGHKRSIEEICFNIIDFYGYPMKTDEIYSKYIDSVSFPRDIRTVSNVIMNSDKFLIMDRGTYGTYSILPFDEKVVLDIRNKAFEFLTANSSKKYVTSIALCGFLKTQFKPHEFSRYVIYGLLQDDDRFYCHRYGQKIGLSSNFSGEDLVAACEMLVGFLNRFGPLSLRQIQIEANKYGDYHDQTIVTELARNKNIVRLDRGLYGLIGVHIDLERLIIAEFISIVFLINKSRTIHFLLDKVKSYYKSIEYETFVDYLKKDNDIIEIKDDFANLNKLIDIESWISDVVLRFDLPNIRDKLESINNKIHVDNKNDIDSNSIGSSEIIKEIGFDDF</sequence>
<evidence type="ECO:0000313" key="2">
    <source>
        <dbReference type="EMBL" id="ACQ93201.1"/>
    </source>
</evidence>
<dbReference type="STRING" id="595494.Tola_1590"/>
<dbReference type="PRINTS" id="PR00046">
    <property type="entry name" value="SIGMA70FCT"/>
</dbReference>
<dbReference type="EMBL" id="CP001616">
    <property type="protein sequence ID" value="ACQ93201.1"/>
    <property type="molecule type" value="Genomic_DNA"/>
</dbReference>
<dbReference type="SUPFAM" id="SSF88659">
    <property type="entry name" value="Sigma3 and sigma4 domains of RNA polymerase sigma factors"/>
    <property type="match status" value="1"/>
</dbReference>
<dbReference type="Pfam" id="PF04545">
    <property type="entry name" value="Sigma70_r4"/>
    <property type="match status" value="1"/>
</dbReference>
<dbReference type="GO" id="GO:0003700">
    <property type="term" value="F:DNA-binding transcription factor activity"/>
    <property type="evidence" value="ECO:0007669"/>
    <property type="project" value="InterPro"/>
</dbReference>
<dbReference type="InterPro" id="IPR007630">
    <property type="entry name" value="RNA_pol_sigma70_r4"/>
</dbReference>
<dbReference type="KEGG" id="tau:Tola_1590"/>
<dbReference type="HOGENOM" id="CLU_318544_0_0_6"/>
<reference evidence="3" key="1">
    <citation type="submission" date="2009-05" db="EMBL/GenBank/DDBJ databases">
        <title>Complete sequence of Tolumonas auensis DSM 9187.</title>
        <authorList>
            <consortium name="US DOE Joint Genome Institute"/>
            <person name="Lucas S."/>
            <person name="Copeland A."/>
            <person name="Lapidus A."/>
            <person name="Glavina del Rio T."/>
            <person name="Tice H."/>
            <person name="Bruce D."/>
            <person name="Goodwin L."/>
            <person name="Pitluck S."/>
            <person name="Chertkov O."/>
            <person name="Brettin T."/>
            <person name="Detter J.C."/>
            <person name="Han C."/>
            <person name="Larimer F."/>
            <person name="Land M."/>
            <person name="Hauser L."/>
            <person name="Kyrpides N."/>
            <person name="Mikhailova N."/>
            <person name="Spring S."/>
            <person name="Beller H."/>
        </authorList>
    </citation>
    <scope>NUCLEOTIDE SEQUENCE [LARGE SCALE GENOMIC DNA]</scope>
    <source>
        <strain evidence="3">DSM 9187 / TA4</strain>
    </source>
</reference>
<dbReference type="PROSITE" id="PS00716">
    <property type="entry name" value="SIGMA70_2"/>
    <property type="match status" value="1"/>
</dbReference>
<dbReference type="RefSeq" id="WP_015878672.1">
    <property type="nucleotide sequence ID" value="NC_012691.1"/>
</dbReference>
<feature type="domain" description="RNA polymerase sigma-70" evidence="1">
    <location>
        <begin position="421"/>
        <end position="447"/>
    </location>
</feature>
<dbReference type="eggNOG" id="COG0568">
    <property type="taxonomic scope" value="Bacteria"/>
</dbReference>
<evidence type="ECO:0000313" key="3">
    <source>
        <dbReference type="Proteomes" id="UP000009073"/>
    </source>
</evidence>
<dbReference type="InterPro" id="IPR036388">
    <property type="entry name" value="WH-like_DNA-bd_sf"/>
</dbReference>
<proteinExistence type="predicted"/>
<organism evidence="2 3">
    <name type="scientific">Tolumonas auensis (strain DSM 9187 / NBRC 110442 / TA 4)</name>
    <dbReference type="NCBI Taxonomy" id="595494"/>
    <lineage>
        <taxon>Bacteria</taxon>
        <taxon>Pseudomonadati</taxon>
        <taxon>Pseudomonadota</taxon>
        <taxon>Gammaproteobacteria</taxon>
        <taxon>Aeromonadales</taxon>
        <taxon>Aeromonadaceae</taxon>
        <taxon>Tolumonas</taxon>
    </lineage>
</organism>
<accession>C4LF34</accession>
<dbReference type="AlphaFoldDB" id="C4LF34"/>
<evidence type="ECO:0000259" key="1">
    <source>
        <dbReference type="PROSITE" id="PS00716"/>
    </source>
</evidence>
<gene>
    <name evidence="2" type="ordered locus">Tola_1590</name>
</gene>
<dbReference type="Gene3D" id="1.10.10.10">
    <property type="entry name" value="Winged helix-like DNA-binding domain superfamily/Winged helix DNA-binding domain"/>
    <property type="match status" value="1"/>
</dbReference>
<dbReference type="InterPro" id="IPR013324">
    <property type="entry name" value="RNA_pol_sigma_r3/r4-like"/>
</dbReference>
<dbReference type="InterPro" id="IPR000943">
    <property type="entry name" value="RNA_pol_sigma70"/>
</dbReference>